<dbReference type="InParanoid" id="A0A165ARA5"/>
<dbReference type="GeneID" id="63824499"/>
<dbReference type="Gene3D" id="3.40.970.10">
    <property type="entry name" value="Ribonuclease H1, N-terminal domain"/>
    <property type="match status" value="1"/>
</dbReference>
<feature type="region of interest" description="Disordered" evidence="1">
    <location>
        <begin position="50"/>
        <end position="125"/>
    </location>
</feature>
<sequence>MTNSNRDGKVHAELEGDEDGNNDIMILLDVLMAALRLVSNQHIAKRNLHHEQVTASGDDGVTSSSPSHGRSTSASTSMITTSTLRSGPEVVVADSEPISDVAGSQYVEGEGRPNHNDSRDDGGSCAHQPSTRWYCISRGRAVGVFSGWPNTSPLVTGIPGAIFQRYPTFTAALMAFMEAAANGHVAIISV</sequence>
<gene>
    <name evidence="3" type="ORF">LAESUDRAFT_718634</name>
</gene>
<dbReference type="InterPro" id="IPR009027">
    <property type="entry name" value="Ribosomal_bL9/RNase_H1_N"/>
</dbReference>
<evidence type="ECO:0000313" key="3">
    <source>
        <dbReference type="EMBL" id="KZS99508.1"/>
    </source>
</evidence>
<dbReference type="InterPro" id="IPR037056">
    <property type="entry name" value="RNase_H1_N_sf"/>
</dbReference>
<feature type="compositionally biased region" description="Basic and acidic residues" evidence="1">
    <location>
        <begin position="109"/>
        <end position="122"/>
    </location>
</feature>
<proteinExistence type="predicted"/>
<dbReference type="STRING" id="1314785.A0A165ARA5"/>
<reference evidence="3 4" key="1">
    <citation type="journal article" date="2016" name="Mol. Biol. Evol.">
        <title>Comparative Genomics of Early-Diverging Mushroom-Forming Fungi Provides Insights into the Origins of Lignocellulose Decay Capabilities.</title>
        <authorList>
            <person name="Nagy L.G."/>
            <person name="Riley R."/>
            <person name="Tritt A."/>
            <person name="Adam C."/>
            <person name="Daum C."/>
            <person name="Floudas D."/>
            <person name="Sun H."/>
            <person name="Yadav J.S."/>
            <person name="Pangilinan J."/>
            <person name="Larsson K.H."/>
            <person name="Matsuura K."/>
            <person name="Barry K."/>
            <person name="Labutti K."/>
            <person name="Kuo R."/>
            <person name="Ohm R.A."/>
            <person name="Bhattacharya S.S."/>
            <person name="Shirouzu T."/>
            <person name="Yoshinaga Y."/>
            <person name="Martin F.M."/>
            <person name="Grigoriev I.V."/>
            <person name="Hibbett D.S."/>
        </authorList>
    </citation>
    <scope>NUCLEOTIDE SEQUENCE [LARGE SCALE GENOMIC DNA]</scope>
    <source>
        <strain evidence="3 4">93-53</strain>
    </source>
</reference>
<accession>A0A165ARA5</accession>
<dbReference type="InterPro" id="IPR011320">
    <property type="entry name" value="RNase_H1_N"/>
</dbReference>
<feature type="compositionally biased region" description="Low complexity" evidence="1">
    <location>
        <begin position="62"/>
        <end position="83"/>
    </location>
</feature>
<dbReference type="EMBL" id="KV427816">
    <property type="protein sequence ID" value="KZS99508.1"/>
    <property type="molecule type" value="Genomic_DNA"/>
</dbReference>
<evidence type="ECO:0000256" key="1">
    <source>
        <dbReference type="SAM" id="MobiDB-lite"/>
    </source>
</evidence>
<dbReference type="Pfam" id="PF01693">
    <property type="entry name" value="Cauli_VI"/>
    <property type="match status" value="1"/>
</dbReference>
<dbReference type="Proteomes" id="UP000076871">
    <property type="component" value="Unassembled WGS sequence"/>
</dbReference>
<evidence type="ECO:0000313" key="4">
    <source>
        <dbReference type="Proteomes" id="UP000076871"/>
    </source>
</evidence>
<keyword evidence="4" id="KW-1185">Reference proteome</keyword>
<organism evidence="3 4">
    <name type="scientific">Laetiporus sulphureus 93-53</name>
    <dbReference type="NCBI Taxonomy" id="1314785"/>
    <lineage>
        <taxon>Eukaryota</taxon>
        <taxon>Fungi</taxon>
        <taxon>Dikarya</taxon>
        <taxon>Basidiomycota</taxon>
        <taxon>Agaricomycotina</taxon>
        <taxon>Agaricomycetes</taxon>
        <taxon>Polyporales</taxon>
        <taxon>Laetiporus</taxon>
    </lineage>
</organism>
<evidence type="ECO:0000259" key="2">
    <source>
        <dbReference type="Pfam" id="PF01693"/>
    </source>
</evidence>
<dbReference type="AlphaFoldDB" id="A0A165ARA5"/>
<name>A0A165ARA5_9APHY</name>
<dbReference type="SUPFAM" id="SSF55658">
    <property type="entry name" value="L9 N-domain-like"/>
    <property type="match status" value="1"/>
</dbReference>
<dbReference type="OrthoDB" id="2804415at2759"/>
<feature type="domain" description="Ribonuclease H1 N-terminal" evidence="2">
    <location>
        <begin position="133"/>
        <end position="172"/>
    </location>
</feature>
<protein>
    <recommendedName>
        <fullName evidence="2">Ribonuclease H1 N-terminal domain-containing protein</fullName>
    </recommendedName>
</protein>
<dbReference type="RefSeq" id="XP_040757249.1">
    <property type="nucleotide sequence ID" value="XM_040907470.1"/>
</dbReference>